<feature type="transmembrane region" description="Helical" evidence="6">
    <location>
        <begin position="248"/>
        <end position="267"/>
    </location>
</feature>
<dbReference type="PANTHER" id="PTHR43701:SF2">
    <property type="entry name" value="MEMBRANE TRANSPORTER PROTEIN YJNA-RELATED"/>
    <property type="match status" value="1"/>
</dbReference>
<evidence type="ECO:0000256" key="6">
    <source>
        <dbReference type="RuleBase" id="RU363041"/>
    </source>
</evidence>
<evidence type="ECO:0000256" key="4">
    <source>
        <dbReference type="ARBA" id="ARBA00022989"/>
    </source>
</evidence>
<dbReference type="InterPro" id="IPR051598">
    <property type="entry name" value="TSUP/Inactive_protease-like"/>
</dbReference>
<dbReference type="InterPro" id="IPR002781">
    <property type="entry name" value="TM_pro_TauE-like"/>
</dbReference>
<dbReference type="EMBL" id="JBHSGU010000025">
    <property type="protein sequence ID" value="MFC4701753.1"/>
    <property type="molecule type" value="Genomic_DNA"/>
</dbReference>
<comment type="subcellular location">
    <subcellularLocation>
        <location evidence="6">Cell membrane</location>
        <topology evidence="6">Multi-pass membrane protein</topology>
    </subcellularLocation>
    <subcellularLocation>
        <location evidence="1">Membrane</location>
        <topology evidence="1">Multi-pass membrane protein</topology>
    </subcellularLocation>
</comment>
<feature type="transmembrane region" description="Helical" evidence="6">
    <location>
        <begin position="149"/>
        <end position="169"/>
    </location>
</feature>
<sequence length="299" mass="32662">MLTRIGRFFNEHKFKLLLLACWIVLLSVQPNLYDLLDEYVSFVFLGVLGAIFANSTGAGGGVVFVPFFNQLALSSQTIVATSFAIQCCGMTAGALTWYRHYRASHKLDPQWSMMPKGLSYTVPFSIAGILFAQFAFGHYTDAVQNSLHLYFGLFSIALAVCIYGSIPLMKRNTFLTALLPIDIVALCMIALGGGVITAWLSVGVGELVAVYLILRGFNITFAIALAVILSAMSVWAAIVYHLFISQAIYWQIVLFAGAGAVIGGMIAKHVVLFFSPKRLKIFFATWVMVMGLAGLPIFP</sequence>
<keyword evidence="6" id="KW-1003">Cell membrane</keyword>
<dbReference type="Proteomes" id="UP001595897">
    <property type="component" value="Unassembled WGS sequence"/>
</dbReference>
<feature type="transmembrane region" description="Helical" evidence="6">
    <location>
        <begin position="279"/>
        <end position="298"/>
    </location>
</feature>
<reference evidence="8" key="1">
    <citation type="journal article" date="2019" name="Int. J. Syst. Evol. Microbiol.">
        <title>The Global Catalogue of Microorganisms (GCM) 10K type strain sequencing project: providing services to taxonomists for standard genome sequencing and annotation.</title>
        <authorList>
            <consortium name="The Broad Institute Genomics Platform"/>
            <consortium name="The Broad Institute Genome Sequencing Center for Infectious Disease"/>
            <person name="Wu L."/>
            <person name="Ma J."/>
        </authorList>
    </citation>
    <scope>NUCLEOTIDE SEQUENCE [LARGE SCALE GENOMIC DNA]</scope>
    <source>
        <strain evidence="8">KACC 12507</strain>
    </source>
</reference>
<keyword evidence="3 6" id="KW-0812">Transmembrane</keyword>
<keyword evidence="5 6" id="KW-0472">Membrane</keyword>
<dbReference type="Pfam" id="PF01925">
    <property type="entry name" value="TauE"/>
    <property type="match status" value="1"/>
</dbReference>
<dbReference type="PANTHER" id="PTHR43701">
    <property type="entry name" value="MEMBRANE TRANSPORTER PROTEIN MJ0441-RELATED"/>
    <property type="match status" value="1"/>
</dbReference>
<feature type="transmembrane region" description="Helical" evidence="6">
    <location>
        <begin position="77"/>
        <end position="98"/>
    </location>
</feature>
<organism evidence="7 8">
    <name type="scientific">Glaciecola siphonariae</name>
    <dbReference type="NCBI Taxonomy" id="521012"/>
    <lineage>
        <taxon>Bacteria</taxon>
        <taxon>Pseudomonadati</taxon>
        <taxon>Pseudomonadota</taxon>
        <taxon>Gammaproteobacteria</taxon>
        <taxon>Alteromonadales</taxon>
        <taxon>Alteromonadaceae</taxon>
        <taxon>Glaciecola</taxon>
    </lineage>
</organism>
<comment type="similarity">
    <text evidence="2 6">Belongs to the 4-toluene sulfonate uptake permease (TSUP) (TC 2.A.102) family.</text>
</comment>
<keyword evidence="4 6" id="KW-1133">Transmembrane helix</keyword>
<dbReference type="RefSeq" id="WP_382410527.1">
    <property type="nucleotide sequence ID" value="NZ_JBHSGU010000025.1"/>
</dbReference>
<gene>
    <name evidence="7" type="ORF">ACFO4O_16495</name>
</gene>
<accession>A0ABV9M272</accession>
<feature type="transmembrane region" description="Helical" evidence="6">
    <location>
        <begin position="221"/>
        <end position="242"/>
    </location>
</feature>
<evidence type="ECO:0000313" key="7">
    <source>
        <dbReference type="EMBL" id="MFC4701753.1"/>
    </source>
</evidence>
<evidence type="ECO:0000256" key="3">
    <source>
        <dbReference type="ARBA" id="ARBA00022692"/>
    </source>
</evidence>
<feature type="transmembrane region" description="Helical" evidence="6">
    <location>
        <begin position="40"/>
        <end position="65"/>
    </location>
</feature>
<evidence type="ECO:0000256" key="5">
    <source>
        <dbReference type="ARBA" id="ARBA00023136"/>
    </source>
</evidence>
<proteinExistence type="inferred from homology"/>
<comment type="caution">
    <text evidence="7">The sequence shown here is derived from an EMBL/GenBank/DDBJ whole genome shotgun (WGS) entry which is preliminary data.</text>
</comment>
<protein>
    <recommendedName>
        <fullName evidence="6">Probable membrane transporter protein</fullName>
    </recommendedName>
</protein>
<evidence type="ECO:0000256" key="2">
    <source>
        <dbReference type="ARBA" id="ARBA00009142"/>
    </source>
</evidence>
<feature type="transmembrane region" description="Helical" evidence="6">
    <location>
        <begin position="181"/>
        <end position="214"/>
    </location>
</feature>
<evidence type="ECO:0000256" key="1">
    <source>
        <dbReference type="ARBA" id="ARBA00004141"/>
    </source>
</evidence>
<name>A0ABV9M272_9ALTE</name>
<feature type="transmembrane region" description="Helical" evidence="6">
    <location>
        <begin position="118"/>
        <end position="137"/>
    </location>
</feature>
<evidence type="ECO:0000313" key="8">
    <source>
        <dbReference type="Proteomes" id="UP001595897"/>
    </source>
</evidence>
<keyword evidence="8" id="KW-1185">Reference proteome</keyword>